<sequence length="133" mass="14043">MWAATEMPAAVRDAAVEITGVDPARVTLNVLPAGGSFGRRLDPDSAAQAIQIAVTMPGTPMKATWSRQEDMTHDNPRPLHMALGRGTVADGRVLAQDRDNIGPSLIPSSWGRASSPRRASARAMPASMTLDVA</sequence>
<dbReference type="Pfam" id="PF02738">
    <property type="entry name" value="MoCoBD_1"/>
    <property type="match status" value="1"/>
</dbReference>
<evidence type="ECO:0000256" key="1">
    <source>
        <dbReference type="SAM" id="MobiDB-lite"/>
    </source>
</evidence>
<dbReference type="OrthoDB" id="9767994at2"/>
<feature type="compositionally biased region" description="Low complexity" evidence="1">
    <location>
        <begin position="112"/>
        <end position="133"/>
    </location>
</feature>
<accession>A0A1Y5T686</accession>
<dbReference type="EMBL" id="FWFZ01000012">
    <property type="protein sequence ID" value="SLN56263.1"/>
    <property type="molecule type" value="Genomic_DNA"/>
</dbReference>
<dbReference type="InterPro" id="IPR052516">
    <property type="entry name" value="N-heterocyclic_Hydroxylase"/>
</dbReference>
<name>A0A1Y5T686_9RHOB</name>
<keyword evidence="3" id="KW-0560">Oxidoreductase</keyword>
<proteinExistence type="predicted"/>
<dbReference type="InterPro" id="IPR008274">
    <property type="entry name" value="AldOxase/xan_DH_MoCoBD1"/>
</dbReference>
<gene>
    <name evidence="3" type="primary">iorB_1</name>
    <name evidence="3" type="ORF">ROA7023_02542</name>
</gene>
<protein>
    <submittedName>
        <fullName evidence="3">Isoquinoline 1-oxidoreductase subunit beta</fullName>
        <ecNumber evidence="3">1.3.99.16</ecNumber>
    </submittedName>
</protein>
<evidence type="ECO:0000313" key="3">
    <source>
        <dbReference type="EMBL" id="SLN56263.1"/>
    </source>
</evidence>
<feature type="domain" description="Aldehyde oxidase/xanthine dehydrogenase first molybdopterin binding" evidence="2">
    <location>
        <begin position="1"/>
        <end position="99"/>
    </location>
</feature>
<dbReference type="InterPro" id="IPR037165">
    <property type="entry name" value="AldOxase/xan_DH_Mopterin-bd_sf"/>
</dbReference>
<dbReference type="GO" id="GO:0047121">
    <property type="term" value="F:isoquinoline 1-oxidoreductase activity"/>
    <property type="evidence" value="ECO:0007669"/>
    <property type="project" value="UniProtKB-EC"/>
</dbReference>
<evidence type="ECO:0000313" key="4">
    <source>
        <dbReference type="Proteomes" id="UP000193900"/>
    </source>
</evidence>
<dbReference type="Proteomes" id="UP000193900">
    <property type="component" value="Unassembled WGS sequence"/>
</dbReference>
<dbReference type="Gene3D" id="3.30.365.10">
    <property type="entry name" value="Aldehyde oxidase/xanthine dehydrogenase, molybdopterin binding domain"/>
    <property type="match status" value="2"/>
</dbReference>
<dbReference type="PANTHER" id="PTHR47495">
    <property type="entry name" value="ALDEHYDE DEHYDROGENASE"/>
    <property type="match status" value="1"/>
</dbReference>
<reference evidence="3 4" key="1">
    <citation type="submission" date="2017-03" db="EMBL/GenBank/DDBJ databases">
        <authorList>
            <person name="Afonso C.L."/>
            <person name="Miller P.J."/>
            <person name="Scott M.A."/>
            <person name="Spackman E."/>
            <person name="Goraichik I."/>
            <person name="Dimitrov K.M."/>
            <person name="Suarez D.L."/>
            <person name="Swayne D.E."/>
        </authorList>
    </citation>
    <scope>NUCLEOTIDE SEQUENCE [LARGE SCALE GENOMIC DNA]</scope>
    <source>
        <strain evidence="3 4">CECT 7023</strain>
    </source>
</reference>
<keyword evidence="4" id="KW-1185">Reference proteome</keyword>
<dbReference type="SUPFAM" id="SSF56003">
    <property type="entry name" value="Molybdenum cofactor-binding domain"/>
    <property type="match status" value="1"/>
</dbReference>
<dbReference type="PANTHER" id="PTHR47495:SF2">
    <property type="entry name" value="ALDEHYDE DEHYDROGENASE"/>
    <property type="match status" value="1"/>
</dbReference>
<dbReference type="EC" id="1.3.99.16" evidence="3"/>
<organism evidence="3 4">
    <name type="scientific">Roseisalinus antarcticus</name>
    <dbReference type="NCBI Taxonomy" id="254357"/>
    <lineage>
        <taxon>Bacteria</taxon>
        <taxon>Pseudomonadati</taxon>
        <taxon>Pseudomonadota</taxon>
        <taxon>Alphaproteobacteria</taxon>
        <taxon>Rhodobacterales</taxon>
        <taxon>Roseobacteraceae</taxon>
        <taxon>Roseisalinus</taxon>
    </lineage>
</organism>
<dbReference type="AlphaFoldDB" id="A0A1Y5T686"/>
<feature type="region of interest" description="Disordered" evidence="1">
    <location>
        <begin position="98"/>
        <end position="133"/>
    </location>
</feature>
<evidence type="ECO:0000259" key="2">
    <source>
        <dbReference type="Pfam" id="PF02738"/>
    </source>
</evidence>